<evidence type="ECO:0000313" key="8">
    <source>
        <dbReference type="EMBL" id="GAB1584574.1"/>
    </source>
</evidence>
<evidence type="ECO:0000256" key="5">
    <source>
        <dbReference type="ARBA" id="ARBA00022989"/>
    </source>
</evidence>
<dbReference type="EMBL" id="BAAFZP010000002">
    <property type="protein sequence ID" value="GAB1584574.1"/>
    <property type="molecule type" value="Genomic_DNA"/>
</dbReference>
<comment type="subcellular location">
    <subcellularLocation>
        <location evidence="1">Cell membrane</location>
        <topology evidence="1">Multi-pass membrane protein</topology>
    </subcellularLocation>
</comment>
<comment type="caution">
    <text evidence="8">The sequence shown here is derived from an EMBL/GenBank/DDBJ whole genome shotgun (WGS) entry which is preliminary data.</text>
</comment>
<keyword evidence="9" id="KW-1185">Reference proteome</keyword>
<dbReference type="InterPro" id="IPR032808">
    <property type="entry name" value="DoxX"/>
</dbReference>
<feature type="transmembrane region" description="Helical" evidence="7">
    <location>
        <begin position="105"/>
        <end position="125"/>
    </location>
</feature>
<evidence type="ECO:0000256" key="4">
    <source>
        <dbReference type="ARBA" id="ARBA00022692"/>
    </source>
</evidence>
<evidence type="ECO:0000256" key="3">
    <source>
        <dbReference type="ARBA" id="ARBA00022475"/>
    </source>
</evidence>
<dbReference type="Pfam" id="PF07681">
    <property type="entry name" value="DoxX"/>
    <property type="match status" value="1"/>
</dbReference>
<proteinExistence type="inferred from homology"/>
<accession>A0ABQ0H6L7</accession>
<evidence type="ECO:0000256" key="2">
    <source>
        <dbReference type="ARBA" id="ARBA00006679"/>
    </source>
</evidence>
<protein>
    <submittedName>
        <fullName evidence="8">DoxX family protein</fullName>
    </submittedName>
</protein>
<dbReference type="PANTHER" id="PTHR33452">
    <property type="entry name" value="OXIDOREDUCTASE CATD-RELATED"/>
    <property type="match status" value="1"/>
</dbReference>
<gene>
    <name evidence="8" type="ORF">PPNSA23_45170</name>
</gene>
<dbReference type="InterPro" id="IPR051907">
    <property type="entry name" value="DoxX-like_oxidoreductase"/>
</dbReference>
<comment type="similarity">
    <text evidence="2">Belongs to the DoxX family.</text>
</comment>
<feature type="transmembrane region" description="Helical" evidence="7">
    <location>
        <begin position="12"/>
        <end position="30"/>
    </location>
</feature>
<keyword evidence="3" id="KW-1003">Cell membrane</keyword>
<keyword evidence="6 7" id="KW-0472">Membrane</keyword>
<organism evidence="8 9">
    <name type="scientific">Phyllobacterium phragmitis</name>
    <dbReference type="NCBI Taxonomy" id="2670329"/>
    <lineage>
        <taxon>Bacteria</taxon>
        <taxon>Pseudomonadati</taxon>
        <taxon>Pseudomonadota</taxon>
        <taxon>Alphaproteobacteria</taxon>
        <taxon>Hyphomicrobiales</taxon>
        <taxon>Phyllobacteriaceae</taxon>
        <taxon>Phyllobacterium</taxon>
    </lineage>
</organism>
<dbReference type="RefSeq" id="WP_407866954.1">
    <property type="nucleotide sequence ID" value="NZ_BAAFZP010000002.1"/>
</dbReference>
<feature type="transmembrane region" description="Helical" evidence="7">
    <location>
        <begin position="77"/>
        <end position="99"/>
    </location>
</feature>
<evidence type="ECO:0000313" key="9">
    <source>
        <dbReference type="Proteomes" id="UP001628091"/>
    </source>
</evidence>
<reference evidence="8 9" key="1">
    <citation type="submission" date="2024-10" db="EMBL/GenBank/DDBJ databases">
        <title>Isolation, draft genome sequencing and identification of Phyllobacterium sp. NSA23, isolated from leaf soil.</title>
        <authorList>
            <person name="Akita H."/>
        </authorList>
    </citation>
    <scope>NUCLEOTIDE SEQUENCE [LARGE SCALE GENOMIC DNA]</scope>
    <source>
        <strain evidence="8 9">NSA23</strain>
    </source>
</reference>
<evidence type="ECO:0000256" key="7">
    <source>
        <dbReference type="SAM" id="Phobius"/>
    </source>
</evidence>
<evidence type="ECO:0000256" key="6">
    <source>
        <dbReference type="ARBA" id="ARBA00023136"/>
    </source>
</evidence>
<keyword evidence="4 7" id="KW-0812">Transmembrane</keyword>
<dbReference type="Proteomes" id="UP001628091">
    <property type="component" value="Unassembled WGS sequence"/>
</dbReference>
<evidence type="ECO:0000256" key="1">
    <source>
        <dbReference type="ARBA" id="ARBA00004651"/>
    </source>
</evidence>
<name>A0ABQ0H6L7_9HYPH</name>
<dbReference type="PANTHER" id="PTHR33452:SF4">
    <property type="entry name" value="BLL4328 PROTEIN"/>
    <property type="match status" value="1"/>
</dbReference>
<feature type="transmembrane region" description="Helical" evidence="7">
    <location>
        <begin position="50"/>
        <end position="70"/>
    </location>
</feature>
<sequence>MPALQIPYIRNFAPHILSVLRIFAAGSFFTHGTMKLFSWPAPFEYPLNPLLYTAGVLEVVGGLLLVIGLFARPVAFVLSGLMAFAYFIAHSSNGFFPVLNHGEAAMLYCFLFLYISAAGPGVWSLDALQERKAGSTSSRLETAA</sequence>
<keyword evidence="5 7" id="KW-1133">Transmembrane helix</keyword>